<name>A0A9P1MZD1_9PELO</name>
<organism evidence="2 3">
    <name type="scientific">Caenorhabditis angaria</name>
    <dbReference type="NCBI Taxonomy" id="860376"/>
    <lineage>
        <taxon>Eukaryota</taxon>
        <taxon>Metazoa</taxon>
        <taxon>Ecdysozoa</taxon>
        <taxon>Nematoda</taxon>
        <taxon>Chromadorea</taxon>
        <taxon>Rhabditida</taxon>
        <taxon>Rhabditina</taxon>
        <taxon>Rhabditomorpha</taxon>
        <taxon>Rhabditoidea</taxon>
        <taxon>Rhabditidae</taxon>
        <taxon>Peloderinae</taxon>
        <taxon>Caenorhabditis</taxon>
    </lineage>
</organism>
<reference evidence="2" key="1">
    <citation type="submission" date="2022-11" db="EMBL/GenBank/DDBJ databases">
        <authorList>
            <person name="Kikuchi T."/>
        </authorList>
    </citation>
    <scope>NUCLEOTIDE SEQUENCE</scope>
    <source>
        <strain evidence="2">PS1010</strain>
    </source>
</reference>
<feature type="region of interest" description="Disordered" evidence="1">
    <location>
        <begin position="431"/>
        <end position="474"/>
    </location>
</feature>
<comment type="caution">
    <text evidence="2">The sequence shown here is derived from an EMBL/GenBank/DDBJ whole genome shotgun (WGS) entry which is preliminary data.</text>
</comment>
<dbReference type="Proteomes" id="UP001152747">
    <property type="component" value="Unassembled WGS sequence"/>
</dbReference>
<protein>
    <submittedName>
        <fullName evidence="2">Uncharacterized protein</fullName>
    </submittedName>
</protein>
<proteinExistence type="predicted"/>
<dbReference type="OrthoDB" id="5832385at2759"/>
<sequence>MASEPNNLEEVVVHTTVENLESELSANNNVEVVSSESLDVEDHNNDVNDDNDVVYDGGLCETQDDYQVYYEEEEEDNESIEMDPENHADEDVEIELSGKRYKVPYTSECHLCNDNMYLCIRKTRYRGEMKEYPAYRCIRKGCQTFRSVRKVFSNYFDNLDYFDASSPPQSPTDLSGMNPRINRPLRIRTEKVAIPTRVRDANAMTLTNRMKVANQKRSQLFSEFSNKMCRELTANRSLRPRRHEEPVGHGTLLYINKELNAQQIVDIQEAVIHVLINLKKMPIPLTVHDMPSFASCPWSKNELEQGLRSDEGFEEFSSIMAAAPQPPLPKGFTERDDKTIIYRDPDPHFVPNCLIANSPEKQAENEAMYERRKSEQEARKFDKRFNEKRMRAWKSVKKEFDMVEDTNVNYQPMNTQGIEGSQFTVQQLLERTNGQKRGSIRKSKNESTKKMKWINSEEDETDSSNALPNDYLQNTMDPSNILIEATRDDDKKPLSDGSLHGNLQQQRGLPVLAPIPVPPTPPLGYSQYMYGYQCASPTGQAYFVPTRPGDLMYSSFGTTQSNQYMVPQNEVEVVDQTHSSLSSFLTSYVPSPITRNAPMDFGDDVSKTTHVQNNIDPAEIMNAGEQKIIETSLKFDPPNI</sequence>
<keyword evidence="3" id="KW-1185">Reference proteome</keyword>
<evidence type="ECO:0000313" key="2">
    <source>
        <dbReference type="EMBL" id="CAI5442270.1"/>
    </source>
</evidence>
<dbReference type="AlphaFoldDB" id="A0A9P1MZD1"/>
<gene>
    <name evidence="2" type="ORF">CAMP_LOCUS4907</name>
</gene>
<evidence type="ECO:0000313" key="3">
    <source>
        <dbReference type="Proteomes" id="UP001152747"/>
    </source>
</evidence>
<accession>A0A9P1MZD1</accession>
<dbReference type="EMBL" id="CANHGI010000002">
    <property type="protein sequence ID" value="CAI5442270.1"/>
    <property type="molecule type" value="Genomic_DNA"/>
</dbReference>
<evidence type="ECO:0000256" key="1">
    <source>
        <dbReference type="SAM" id="MobiDB-lite"/>
    </source>
</evidence>
<feature type="compositionally biased region" description="Polar residues" evidence="1">
    <location>
        <begin position="463"/>
        <end position="474"/>
    </location>
</feature>